<gene>
    <name evidence="2" type="ORF">g.34848</name>
</gene>
<accession>A0A1B6KTK7</accession>
<organism evidence="2">
    <name type="scientific">Graphocephala atropunctata</name>
    <dbReference type="NCBI Taxonomy" id="36148"/>
    <lineage>
        <taxon>Eukaryota</taxon>
        <taxon>Metazoa</taxon>
        <taxon>Ecdysozoa</taxon>
        <taxon>Arthropoda</taxon>
        <taxon>Hexapoda</taxon>
        <taxon>Insecta</taxon>
        <taxon>Pterygota</taxon>
        <taxon>Neoptera</taxon>
        <taxon>Paraneoptera</taxon>
        <taxon>Hemiptera</taxon>
        <taxon>Auchenorrhyncha</taxon>
        <taxon>Membracoidea</taxon>
        <taxon>Cicadellidae</taxon>
        <taxon>Cicadellinae</taxon>
        <taxon>Cicadellini</taxon>
        <taxon>Graphocephala</taxon>
    </lineage>
</organism>
<dbReference type="AlphaFoldDB" id="A0A1B6KTK7"/>
<feature type="region of interest" description="Disordered" evidence="1">
    <location>
        <begin position="286"/>
        <end position="329"/>
    </location>
</feature>
<name>A0A1B6KTK7_9HEMI</name>
<protein>
    <submittedName>
        <fullName evidence="2">Uncharacterized protein</fullName>
    </submittedName>
</protein>
<proteinExistence type="predicted"/>
<reference evidence="2" key="1">
    <citation type="submission" date="2015-11" db="EMBL/GenBank/DDBJ databases">
        <title>De novo transcriptome assembly of four potential Pierce s Disease insect vectors from Arizona vineyards.</title>
        <authorList>
            <person name="Tassone E.E."/>
        </authorList>
    </citation>
    <scope>NUCLEOTIDE SEQUENCE</scope>
</reference>
<evidence type="ECO:0000256" key="1">
    <source>
        <dbReference type="SAM" id="MobiDB-lite"/>
    </source>
</evidence>
<dbReference type="EMBL" id="GEBQ01025195">
    <property type="protein sequence ID" value="JAT14782.1"/>
    <property type="molecule type" value="Transcribed_RNA"/>
</dbReference>
<sequence length="329" mass="36960">MIVKVLILTFFESEGDHVKTYGELKQGNSSKIVTKAVIETNPSKLIQFKDNLEQPKHHSESKHEWNDDVHSKIYGYHEILSSPSSSLEKTYLNSASLDESLFNCLAYNDESYENQETGSFLSEDKECSNNSLSDSTITTVTSDFTSVSLFSCLSASSCLTDGSLDSIMPQDNDCTEDKTSEHCFNEQDNVFKSELEDENIESNHNFTNKNYSLDYEKCSESKANQSLNDQFVNDDRNVEDGFENDCNASNDPIADNKYCFGSELLQSSIKSNVEKESENENYIEEKVYVDDDNSNGSISYESDYESDSIKENGCTSEKNSNASVSEDES</sequence>
<evidence type="ECO:0000313" key="2">
    <source>
        <dbReference type="EMBL" id="JAT14782.1"/>
    </source>
</evidence>
<feature type="compositionally biased region" description="Polar residues" evidence="1">
    <location>
        <begin position="313"/>
        <end position="329"/>
    </location>
</feature>
<feature type="non-terminal residue" evidence="2">
    <location>
        <position position="329"/>
    </location>
</feature>